<name>A0A2A5B2N1_9GAMM</name>
<protein>
    <submittedName>
        <fullName evidence="2">YbhB/YbcL family Raf kinase inhibitor-like protein</fullName>
    </submittedName>
</protein>
<evidence type="ECO:0000313" key="2">
    <source>
        <dbReference type="EMBL" id="PCJ25316.1"/>
    </source>
</evidence>
<sequence length="195" mass="21073">MNSLIKIENARWIFGTLGALLLSVQVHAADAPETISVTSSAFDHHGTIPLEYTAYGDNKSIDLSWSNLPAGTVQLALICDDPIVEMPQPFVHWVAYNIPTDASGLPQSLARDAEVSGIADLEGMINGLNGIRQAGYFGPRPPVDGKLHAYHFKLYALDANLALEAGLNKEQLLEAIDGHVLATGLLMGHYQRTDQ</sequence>
<dbReference type="Proteomes" id="UP000218327">
    <property type="component" value="Unassembled WGS sequence"/>
</dbReference>
<dbReference type="InterPro" id="IPR008914">
    <property type="entry name" value="PEBP"/>
</dbReference>
<reference evidence="3" key="1">
    <citation type="submission" date="2017-08" db="EMBL/GenBank/DDBJ databases">
        <title>A dynamic microbial community with high functional redundancy inhabits the cold, oxic subseafloor aquifer.</title>
        <authorList>
            <person name="Tully B.J."/>
            <person name="Wheat C.G."/>
            <person name="Glazer B.T."/>
            <person name="Huber J.A."/>
        </authorList>
    </citation>
    <scope>NUCLEOTIDE SEQUENCE [LARGE SCALE GENOMIC DNA]</scope>
</reference>
<comment type="caution">
    <text evidence="2">The sequence shown here is derived from an EMBL/GenBank/DDBJ whole genome shotgun (WGS) entry which is preliminary data.</text>
</comment>
<dbReference type="SUPFAM" id="SSF49777">
    <property type="entry name" value="PEBP-like"/>
    <property type="match status" value="1"/>
</dbReference>
<dbReference type="EMBL" id="NVVJ01000018">
    <property type="protein sequence ID" value="PCJ25316.1"/>
    <property type="molecule type" value="Genomic_DNA"/>
</dbReference>
<evidence type="ECO:0000313" key="3">
    <source>
        <dbReference type="Proteomes" id="UP000218327"/>
    </source>
</evidence>
<dbReference type="CDD" id="cd00865">
    <property type="entry name" value="PEBP_bact_arch"/>
    <property type="match status" value="1"/>
</dbReference>
<dbReference type="InterPro" id="IPR005247">
    <property type="entry name" value="YbhB_YbcL/LppC-like"/>
</dbReference>
<keyword evidence="1" id="KW-0732">Signal</keyword>
<evidence type="ECO:0000256" key="1">
    <source>
        <dbReference type="SAM" id="SignalP"/>
    </source>
</evidence>
<dbReference type="AlphaFoldDB" id="A0A2A5B2N1"/>
<feature type="chain" id="PRO_5013037390" evidence="1">
    <location>
        <begin position="29"/>
        <end position="195"/>
    </location>
</feature>
<feature type="signal peptide" evidence="1">
    <location>
        <begin position="1"/>
        <end position="28"/>
    </location>
</feature>
<dbReference type="PANTHER" id="PTHR30289">
    <property type="entry name" value="UNCHARACTERIZED PROTEIN YBCL-RELATED"/>
    <property type="match status" value="1"/>
</dbReference>
<gene>
    <name evidence="2" type="ORF">COA96_07525</name>
</gene>
<organism evidence="2 3">
    <name type="scientific">SAR86 cluster bacterium</name>
    <dbReference type="NCBI Taxonomy" id="2030880"/>
    <lineage>
        <taxon>Bacteria</taxon>
        <taxon>Pseudomonadati</taxon>
        <taxon>Pseudomonadota</taxon>
        <taxon>Gammaproteobacteria</taxon>
        <taxon>SAR86 cluster</taxon>
    </lineage>
</organism>
<accession>A0A2A5B2N1</accession>
<proteinExistence type="predicted"/>
<dbReference type="NCBIfam" id="TIGR00481">
    <property type="entry name" value="YbhB/YbcL family Raf kinase inhibitor-like protein"/>
    <property type="match status" value="1"/>
</dbReference>
<dbReference type="PANTHER" id="PTHR30289:SF1">
    <property type="entry name" value="PEBP (PHOSPHATIDYLETHANOLAMINE-BINDING PROTEIN) FAMILY PROTEIN"/>
    <property type="match status" value="1"/>
</dbReference>
<dbReference type="InterPro" id="IPR036610">
    <property type="entry name" value="PEBP-like_sf"/>
</dbReference>
<dbReference type="Pfam" id="PF01161">
    <property type="entry name" value="PBP"/>
    <property type="match status" value="1"/>
</dbReference>
<dbReference type="Gene3D" id="3.90.280.10">
    <property type="entry name" value="PEBP-like"/>
    <property type="match status" value="1"/>
</dbReference>